<dbReference type="InterPro" id="IPR013783">
    <property type="entry name" value="Ig-like_fold"/>
</dbReference>
<keyword evidence="7" id="KW-0325">Glycoprotein</keyword>
<sequence>MEIFRTSVTLLSICLFHISSTLSETQSICKGNLPPVKHVAVDSNVTVPCPVLSATEMDFKLFKGSDQVTSIYIKINDTSINKNNNSPNFPADLNVNHLDNSSSFILFGVTTNFTGLYTCEAEIIYPPPFKKVPHTPQTIVFVEERQVKISDLCQHGSHLILWIVFGAMAIYGVVMTSIVFILRIKCSQIITPFKDRECRRKWQGVQHPTWQGFHKDTVV</sequence>
<protein>
    <recommendedName>
        <fullName evidence="11">Immunoglobulin domain-containing protein</fullName>
    </recommendedName>
</protein>
<evidence type="ECO:0000259" key="11">
    <source>
        <dbReference type="SMART" id="SM00409"/>
    </source>
</evidence>
<dbReference type="InterPro" id="IPR036179">
    <property type="entry name" value="Ig-like_dom_sf"/>
</dbReference>
<dbReference type="AlphaFoldDB" id="A0AAW2B8F1"/>
<accession>A0AAW2B8F1</accession>
<dbReference type="SMART" id="SM00409">
    <property type="entry name" value="IG"/>
    <property type="match status" value="1"/>
</dbReference>
<reference evidence="12 13" key="1">
    <citation type="submission" date="2024-05" db="EMBL/GenBank/DDBJ databases">
        <title>A high-quality chromosomal-level genome assembly of Topmouth culter (Culter alburnus).</title>
        <authorList>
            <person name="Zhao H."/>
        </authorList>
    </citation>
    <scope>NUCLEOTIDE SEQUENCE [LARGE SCALE GENOMIC DNA]</scope>
    <source>
        <strain evidence="12">CATC2023</strain>
        <tissue evidence="12">Muscle</tissue>
    </source>
</reference>
<feature type="domain" description="Immunoglobulin" evidence="11">
    <location>
        <begin position="34"/>
        <end position="143"/>
    </location>
</feature>
<gene>
    <name evidence="12" type="ORF">ABG768_000617</name>
</gene>
<evidence type="ECO:0000313" key="13">
    <source>
        <dbReference type="Proteomes" id="UP001479290"/>
    </source>
</evidence>
<organism evidence="12 13">
    <name type="scientific">Culter alburnus</name>
    <name type="common">Topmouth culter</name>
    <dbReference type="NCBI Taxonomy" id="194366"/>
    <lineage>
        <taxon>Eukaryota</taxon>
        <taxon>Metazoa</taxon>
        <taxon>Chordata</taxon>
        <taxon>Craniata</taxon>
        <taxon>Vertebrata</taxon>
        <taxon>Euteleostomi</taxon>
        <taxon>Actinopterygii</taxon>
        <taxon>Neopterygii</taxon>
        <taxon>Teleostei</taxon>
        <taxon>Ostariophysi</taxon>
        <taxon>Cypriniformes</taxon>
        <taxon>Xenocyprididae</taxon>
        <taxon>Xenocypridinae</taxon>
        <taxon>Culter</taxon>
    </lineage>
</organism>
<evidence type="ECO:0000256" key="9">
    <source>
        <dbReference type="SAM" id="Phobius"/>
    </source>
</evidence>
<dbReference type="GO" id="GO:0009897">
    <property type="term" value="C:external side of plasma membrane"/>
    <property type="evidence" value="ECO:0007669"/>
    <property type="project" value="TreeGrafter"/>
</dbReference>
<dbReference type="GO" id="GO:0050852">
    <property type="term" value="P:T cell receptor signaling pathway"/>
    <property type="evidence" value="ECO:0007669"/>
    <property type="project" value="TreeGrafter"/>
</dbReference>
<keyword evidence="8" id="KW-0393">Immunoglobulin domain</keyword>
<name>A0AAW2B8F1_CULAL</name>
<comment type="caution">
    <text evidence="12">The sequence shown here is derived from an EMBL/GenBank/DDBJ whole genome shotgun (WGS) entry which is preliminary data.</text>
</comment>
<keyword evidence="13" id="KW-1185">Reference proteome</keyword>
<dbReference type="Gene3D" id="2.60.40.10">
    <property type="entry name" value="Immunoglobulins"/>
    <property type="match status" value="1"/>
</dbReference>
<keyword evidence="5 9" id="KW-0472">Membrane</keyword>
<evidence type="ECO:0000313" key="12">
    <source>
        <dbReference type="EMBL" id="KAK9981049.1"/>
    </source>
</evidence>
<evidence type="ECO:0000256" key="8">
    <source>
        <dbReference type="ARBA" id="ARBA00023319"/>
    </source>
</evidence>
<evidence type="ECO:0000256" key="10">
    <source>
        <dbReference type="SAM" id="SignalP"/>
    </source>
</evidence>
<evidence type="ECO:0000256" key="1">
    <source>
        <dbReference type="ARBA" id="ARBA00004479"/>
    </source>
</evidence>
<keyword evidence="3 10" id="KW-0732">Signal</keyword>
<keyword evidence="6" id="KW-1015">Disulfide bond</keyword>
<dbReference type="GO" id="GO:0042129">
    <property type="term" value="P:regulation of T cell proliferation"/>
    <property type="evidence" value="ECO:0007669"/>
    <property type="project" value="InterPro"/>
</dbReference>
<evidence type="ECO:0000256" key="7">
    <source>
        <dbReference type="ARBA" id="ARBA00023180"/>
    </source>
</evidence>
<feature type="chain" id="PRO_5043576214" description="Immunoglobulin domain-containing protein" evidence="10">
    <location>
        <begin position="24"/>
        <end position="219"/>
    </location>
</feature>
<comment type="subcellular location">
    <subcellularLocation>
        <location evidence="1">Membrane</location>
        <topology evidence="1">Single-pass type I membrane protein</topology>
    </subcellularLocation>
</comment>
<dbReference type="SUPFAM" id="SSF48726">
    <property type="entry name" value="Immunoglobulin"/>
    <property type="match status" value="1"/>
</dbReference>
<evidence type="ECO:0000256" key="2">
    <source>
        <dbReference type="ARBA" id="ARBA00022692"/>
    </source>
</evidence>
<dbReference type="InterPro" id="IPR003599">
    <property type="entry name" value="Ig_sub"/>
</dbReference>
<evidence type="ECO:0000256" key="3">
    <source>
        <dbReference type="ARBA" id="ARBA00022729"/>
    </source>
</evidence>
<evidence type="ECO:0000256" key="6">
    <source>
        <dbReference type="ARBA" id="ARBA00023157"/>
    </source>
</evidence>
<feature type="signal peptide" evidence="10">
    <location>
        <begin position="1"/>
        <end position="23"/>
    </location>
</feature>
<evidence type="ECO:0000256" key="4">
    <source>
        <dbReference type="ARBA" id="ARBA00022989"/>
    </source>
</evidence>
<proteinExistence type="predicted"/>
<keyword evidence="2 9" id="KW-0812">Transmembrane</keyword>
<dbReference type="PANTHER" id="PTHR11494">
    <property type="entry name" value="CYTOTOXIC T-LYMPHOCYTE PROTEIN"/>
    <property type="match status" value="1"/>
</dbReference>
<dbReference type="EMBL" id="JAWDJR010000001">
    <property type="protein sequence ID" value="KAK9981049.1"/>
    <property type="molecule type" value="Genomic_DNA"/>
</dbReference>
<keyword evidence="4 9" id="KW-1133">Transmembrane helix</keyword>
<dbReference type="PANTHER" id="PTHR11494:SF9">
    <property type="entry name" value="SI:DKEY-1H24.6"/>
    <property type="match status" value="1"/>
</dbReference>
<evidence type="ECO:0000256" key="5">
    <source>
        <dbReference type="ARBA" id="ARBA00023136"/>
    </source>
</evidence>
<dbReference type="Proteomes" id="UP001479290">
    <property type="component" value="Unassembled WGS sequence"/>
</dbReference>
<dbReference type="InterPro" id="IPR040216">
    <property type="entry name" value="CTLA4/CD28"/>
</dbReference>
<feature type="transmembrane region" description="Helical" evidence="9">
    <location>
        <begin position="159"/>
        <end position="182"/>
    </location>
</feature>